<protein>
    <submittedName>
        <fullName evidence="2">Secreted protein</fullName>
    </submittedName>
</protein>
<dbReference type="WBParaSite" id="TMUE_0000001245.1">
    <property type="protein sequence ID" value="TMUE_0000001245.1"/>
    <property type="gene ID" value="WBGene00297149"/>
</dbReference>
<dbReference type="AlphaFoldDB" id="A0A5S6Q1X1"/>
<proteinExistence type="predicted"/>
<sequence>METVAYLICMLSIPTCSEDTGSSGDAEVVLRRACEFAGDHPTLWRFIDGLRKVQAGRDKEYEDYVRGEQPQPKRQRYIQADRRILAIVRRNTYSATLTVVASTDPSDVVQPLSEDRWAKDKSAEVVRDRITTFAQNSDRILRCEASAKLAATAAVGRLRRRPRSRHPPNRAATVAVGRLQYGQDVVQFSNRLCMYSLSYVYGSRSLCLA</sequence>
<keyword evidence="1" id="KW-1185">Reference proteome</keyword>
<reference evidence="2" key="1">
    <citation type="submission" date="2019-12" db="UniProtKB">
        <authorList>
            <consortium name="WormBaseParasite"/>
        </authorList>
    </citation>
    <scope>IDENTIFICATION</scope>
</reference>
<name>A0A5S6Q1X1_TRIMR</name>
<dbReference type="Proteomes" id="UP000046395">
    <property type="component" value="Unassembled WGS sequence"/>
</dbReference>
<accession>A0A5S6Q1X1</accession>
<evidence type="ECO:0000313" key="1">
    <source>
        <dbReference type="Proteomes" id="UP000046395"/>
    </source>
</evidence>
<evidence type="ECO:0000313" key="2">
    <source>
        <dbReference type="WBParaSite" id="TMUE_0000001245.1"/>
    </source>
</evidence>
<organism evidence="1 2">
    <name type="scientific">Trichuris muris</name>
    <name type="common">Mouse whipworm</name>
    <dbReference type="NCBI Taxonomy" id="70415"/>
    <lineage>
        <taxon>Eukaryota</taxon>
        <taxon>Metazoa</taxon>
        <taxon>Ecdysozoa</taxon>
        <taxon>Nematoda</taxon>
        <taxon>Enoplea</taxon>
        <taxon>Dorylaimia</taxon>
        <taxon>Trichinellida</taxon>
        <taxon>Trichuridae</taxon>
        <taxon>Trichuris</taxon>
    </lineage>
</organism>